<dbReference type="AlphaFoldDB" id="A0A5J4UAQ4"/>
<comment type="caution">
    <text evidence="1">The sequence shown here is derived from an EMBL/GenBank/DDBJ whole genome shotgun (WGS) entry which is preliminary data.</text>
</comment>
<reference evidence="1 2" key="1">
    <citation type="submission" date="2019-03" db="EMBL/GenBank/DDBJ databases">
        <title>Single cell metagenomics reveals metabolic interactions within the superorganism composed of flagellate Streblomastix strix and complex community of Bacteroidetes bacteria on its surface.</title>
        <authorList>
            <person name="Treitli S.C."/>
            <person name="Kolisko M."/>
            <person name="Husnik F."/>
            <person name="Keeling P."/>
            <person name="Hampl V."/>
        </authorList>
    </citation>
    <scope>NUCLEOTIDE SEQUENCE [LARGE SCALE GENOMIC DNA]</scope>
    <source>
        <strain evidence="1">ST1C</strain>
    </source>
</reference>
<gene>
    <name evidence="1" type="ORF">EZS28_037480</name>
</gene>
<evidence type="ECO:0000313" key="1">
    <source>
        <dbReference type="EMBL" id="KAA6366992.1"/>
    </source>
</evidence>
<sequence length="62" mass="7595">MKLRFIIYPRATFFDWLKRIDNKRCRSIRDNKYGALWWNEDITIPAKRGQISIRLKNLLDLI</sequence>
<dbReference type="Proteomes" id="UP000324800">
    <property type="component" value="Unassembled WGS sequence"/>
</dbReference>
<accession>A0A5J4UAQ4</accession>
<dbReference type="EMBL" id="SNRW01018793">
    <property type="protein sequence ID" value="KAA6366992.1"/>
    <property type="molecule type" value="Genomic_DNA"/>
</dbReference>
<evidence type="ECO:0000313" key="2">
    <source>
        <dbReference type="Proteomes" id="UP000324800"/>
    </source>
</evidence>
<protein>
    <submittedName>
        <fullName evidence="1">Uncharacterized protein</fullName>
    </submittedName>
</protein>
<organism evidence="1 2">
    <name type="scientific">Streblomastix strix</name>
    <dbReference type="NCBI Taxonomy" id="222440"/>
    <lineage>
        <taxon>Eukaryota</taxon>
        <taxon>Metamonada</taxon>
        <taxon>Preaxostyla</taxon>
        <taxon>Oxymonadida</taxon>
        <taxon>Streblomastigidae</taxon>
        <taxon>Streblomastix</taxon>
    </lineage>
</organism>
<proteinExistence type="predicted"/>
<name>A0A5J4UAQ4_9EUKA</name>
<feature type="non-terminal residue" evidence="1">
    <location>
        <position position="62"/>
    </location>
</feature>